<keyword evidence="3" id="KW-1185">Reference proteome</keyword>
<dbReference type="EMBL" id="QOCI01000006">
    <property type="protein sequence ID" value="RRR18837.1"/>
    <property type="molecule type" value="Genomic_DNA"/>
</dbReference>
<accession>A0A3R8RYT0</accession>
<reference evidence="2 3" key="1">
    <citation type="submission" date="2018-07" db="EMBL/GenBank/DDBJ databases">
        <title>Brachybacteriurn paraconglorneratum KCTC 9916.</title>
        <authorList>
            <person name="Li Y."/>
        </authorList>
    </citation>
    <scope>NUCLEOTIDE SEQUENCE [LARGE SCALE GENOMIC DNA]</scope>
    <source>
        <strain evidence="2 3">KCTC 9916</strain>
    </source>
</reference>
<comment type="caution">
    <text evidence="2">The sequence shown here is derived from an EMBL/GenBank/DDBJ whole genome shotgun (WGS) entry which is preliminary data.</text>
</comment>
<name>A0A3R8RYT0_9MICO</name>
<dbReference type="Proteomes" id="UP000274327">
    <property type="component" value="Unassembled WGS sequence"/>
</dbReference>
<gene>
    <name evidence="2" type="ORF">DS079_08585</name>
</gene>
<dbReference type="GeneID" id="78121077"/>
<dbReference type="PANTHER" id="PTHR43236:SF2">
    <property type="entry name" value="BLL0069 PROTEIN"/>
    <property type="match status" value="1"/>
</dbReference>
<evidence type="ECO:0000313" key="2">
    <source>
        <dbReference type="EMBL" id="RRR18837.1"/>
    </source>
</evidence>
<dbReference type="InterPro" id="IPR052345">
    <property type="entry name" value="Rad_response_metalloprotease"/>
</dbReference>
<sequence length="386" mass="42791">MTVHVDVAPTILDWAVERAGWDEETAERKFPQLTEWRAGTRRPTVKQLERFAKATHAPFGQLFLSAPPEESLPVPDMRTLRGTGITRPSADLLDTIYQCQTRQSWFRDHAVENGMEPVAYVATATTDDDPTVMAQRMQEVLGVDPRTEPLAPSWSAAFRLLSDQVEASGTLVMVNGVVGSDTHRALRPEEFRGFTLADDLAPVVFINGADSKSAQIFTLLHEFAHVWLGGSALSDVVPGEEGGPPEERWCNAVAAEVLMPIESVRSTFRGDLSAEGLDVLARRFTVSTLVVLQRLVDAELVPRERFRELYAQEEERVLALFAETTENRSGGGNFYNVQSQRLSRQFARAVVASAREGGTSYRDAYKLLGTKKHSTFEALAERVGTR</sequence>
<dbReference type="Gene3D" id="1.10.10.2910">
    <property type="match status" value="1"/>
</dbReference>
<dbReference type="InterPro" id="IPR010359">
    <property type="entry name" value="IrrE_HExxH"/>
</dbReference>
<dbReference type="Pfam" id="PF06114">
    <property type="entry name" value="Peptidase_M78"/>
    <property type="match status" value="1"/>
</dbReference>
<proteinExistence type="predicted"/>
<feature type="domain" description="IrrE N-terminal-like" evidence="1">
    <location>
        <begin position="197"/>
        <end position="295"/>
    </location>
</feature>
<organism evidence="2 3">
    <name type="scientific">Brachybacterium paraconglomeratum</name>
    <dbReference type="NCBI Taxonomy" id="173362"/>
    <lineage>
        <taxon>Bacteria</taxon>
        <taxon>Bacillati</taxon>
        <taxon>Actinomycetota</taxon>
        <taxon>Actinomycetes</taxon>
        <taxon>Micrococcales</taxon>
        <taxon>Dermabacteraceae</taxon>
        <taxon>Brachybacterium</taxon>
    </lineage>
</organism>
<keyword evidence="2" id="KW-0238">DNA-binding</keyword>
<evidence type="ECO:0000313" key="3">
    <source>
        <dbReference type="Proteomes" id="UP000274327"/>
    </source>
</evidence>
<dbReference type="RefSeq" id="WP_126986560.1">
    <property type="nucleotide sequence ID" value="NZ_ML133854.1"/>
</dbReference>
<dbReference type="GO" id="GO:0003677">
    <property type="term" value="F:DNA binding"/>
    <property type="evidence" value="ECO:0007669"/>
    <property type="project" value="UniProtKB-KW"/>
</dbReference>
<dbReference type="PANTHER" id="PTHR43236">
    <property type="entry name" value="ANTITOXIN HIGA1"/>
    <property type="match status" value="1"/>
</dbReference>
<dbReference type="AlphaFoldDB" id="A0A3R8RYT0"/>
<evidence type="ECO:0000259" key="1">
    <source>
        <dbReference type="Pfam" id="PF06114"/>
    </source>
</evidence>
<protein>
    <submittedName>
        <fullName evidence="2">DNA-binding protein</fullName>
    </submittedName>
</protein>